<dbReference type="PROSITE" id="PS01234">
    <property type="entry name" value="GATB"/>
    <property type="match status" value="1"/>
</dbReference>
<dbReference type="NCBIfam" id="NF004012">
    <property type="entry name" value="PRK05477.1-2"/>
    <property type="match status" value="1"/>
</dbReference>
<evidence type="ECO:0000256" key="4">
    <source>
        <dbReference type="ARBA" id="ARBA00022741"/>
    </source>
</evidence>
<dbReference type="EC" id="6.3.5.-" evidence="10"/>
<dbReference type="HAMAP" id="MF_00121">
    <property type="entry name" value="GatB"/>
    <property type="match status" value="1"/>
</dbReference>
<dbReference type="Pfam" id="PF02934">
    <property type="entry name" value="GatB_N"/>
    <property type="match status" value="1"/>
</dbReference>
<dbReference type="InterPro" id="IPR017959">
    <property type="entry name" value="Asn/Gln-tRNA_amidoTrfase_suB/E"/>
</dbReference>
<evidence type="ECO:0000313" key="13">
    <source>
        <dbReference type="Proteomes" id="UP001206595"/>
    </source>
</evidence>
<keyword evidence="10" id="KW-0496">Mitochondrion</keyword>
<keyword evidence="13" id="KW-1185">Reference proteome</keyword>
<comment type="subunit">
    <text evidence="10">Subunit of the heterotrimeric GatCAB amidotransferase (AdT) complex, composed of A, B and C subunits.</text>
</comment>
<feature type="domain" description="Asn/Gln amidotransferase" evidence="11">
    <location>
        <begin position="357"/>
        <end position="505"/>
    </location>
</feature>
<comment type="function">
    <text evidence="10">Allows the formation of correctly charged Gln-tRNA(Gln) through the transamidation of misacylated Glu-tRNA(Gln) in the mitochondria. The reaction takes place in the presence of glutamine and ATP through an activated gamma-phospho-Glu-tRNA(Gln).</text>
</comment>
<evidence type="ECO:0000256" key="2">
    <source>
        <dbReference type="ARBA" id="ARBA00011123"/>
    </source>
</evidence>
<dbReference type="FunFam" id="1.10.10.410:FF:000001">
    <property type="entry name" value="Aspartyl/glutamyl-tRNA(Asn/Gln) amidotransferase subunit B"/>
    <property type="match status" value="1"/>
</dbReference>
<dbReference type="GO" id="GO:0050567">
    <property type="term" value="F:glutaminyl-tRNA synthase (glutamine-hydrolyzing) activity"/>
    <property type="evidence" value="ECO:0007669"/>
    <property type="project" value="UniProtKB-UniRule"/>
</dbReference>
<comment type="function">
    <text evidence="7">Allows the formation of correctly charged Asn-tRNA(Asn) or Gln-tRNA(Gln) through the transamidation of misacylated Asp-tRNA(Asn) or Glu-tRNA(Gln) in organisms which lack either or both of asparaginyl-tRNA or glutaminyl-tRNA synthetases. The reaction takes place in the presence of glutamine and ATP through an activated phospho-Asp-tRNA(Asn) or phospho-Glu-tRNA(Gln).</text>
</comment>
<comment type="similarity">
    <text evidence="1 10">Belongs to the GatB/GatE family. GatB subfamily.</text>
</comment>
<evidence type="ECO:0000313" key="12">
    <source>
        <dbReference type="EMBL" id="KAI8584093.1"/>
    </source>
</evidence>
<dbReference type="NCBIfam" id="NF004014">
    <property type="entry name" value="PRK05477.1-4"/>
    <property type="match status" value="1"/>
</dbReference>
<evidence type="ECO:0000256" key="10">
    <source>
        <dbReference type="HAMAP-Rule" id="MF_03147"/>
    </source>
</evidence>
<keyword evidence="6 10" id="KW-0648">Protein biosynthesis</keyword>
<sequence length="528" mass="58866">MFRYTFQYATKTRIVRGLCFRRGLHNPASGWNAVIGLEIHAQIDSQTKLFSDSLTSFNAPVNSNISVVDAAFPGVQPTLNEKCVELAVRTAIALGSTINKRSTFDRKHYFYPDLPQGYQITQHHKPVSQGGELVLATHDGVPEPMQVRIEQIQLEQDTGKSIHDMRPDMTLLDLNRAGSGLMEIVTKPDMRSALQAGQFVKKLQALLRCVGSSNANMEEGSLRCDVNVSVHKEGDSWGTRCELKNLNSVRFLSAAIEAEVQRQIKVLENGGIIEQETRGYDVEQGKTFRLRGKETARDYRYMPETDLPSLILTQEYIDALRNSMPELPDAKRERLMQQYNLSDHDAAVLLSESNAAEYFETVCQGRPPKLVVNWTTHELFGQLASKNIPFTVNPVSTDQLGSVLDLIQSGSITGMTAKNVLKIMIDEAGSRLASDIVEERGWKKVGDELTLREMCQHLMDKNPDKVASIRSGNTKLATWLIGQIMRDTRGLADPVTLNKVLEEALGVKLDDLNNVSHSKGKKSKKKGQ</sequence>
<dbReference type="PANTHER" id="PTHR11659">
    <property type="entry name" value="GLUTAMYL-TRNA GLN AMIDOTRANSFERASE SUBUNIT B MITOCHONDRIAL AND PROKARYOTIC PET112-RELATED"/>
    <property type="match status" value="1"/>
</dbReference>
<keyword evidence="3 10" id="KW-0436">Ligase</keyword>
<dbReference type="InterPro" id="IPR004413">
    <property type="entry name" value="GatB"/>
</dbReference>
<proteinExistence type="inferred from homology"/>
<dbReference type="GO" id="GO:0032543">
    <property type="term" value="P:mitochondrial translation"/>
    <property type="evidence" value="ECO:0007669"/>
    <property type="project" value="UniProtKB-UniRule"/>
</dbReference>
<reference evidence="12" key="2">
    <citation type="journal article" date="2022" name="Proc. Natl. Acad. Sci. U.S.A.">
        <title>Diploid-dominant life cycles characterize the early evolution of Fungi.</title>
        <authorList>
            <person name="Amses K.R."/>
            <person name="Simmons D.R."/>
            <person name="Longcore J.E."/>
            <person name="Mondo S.J."/>
            <person name="Seto K."/>
            <person name="Jeronimo G.H."/>
            <person name="Bonds A.E."/>
            <person name="Quandt C.A."/>
            <person name="Davis W.J."/>
            <person name="Chang Y."/>
            <person name="Federici B.A."/>
            <person name="Kuo A."/>
            <person name="LaButti K."/>
            <person name="Pangilinan J."/>
            <person name="Andreopoulos W."/>
            <person name="Tritt A."/>
            <person name="Riley R."/>
            <person name="Hundley H."/>
            <person name="Johnson J."/>
            <person name="Lipzen A."/>
            <person name="Barry K."/>
            <person name="Lang B.F."/>
            <person name="Cuomo C.A."/>
            <person name="Buchler N.E."/>
            <person name="Grigoriev I.V."/>
            <person name="Spatafora J.W."/>
            <person name="Stajich J.E."/>
            <person name="James T.Y."/>
        </authorList>
    </citation>
    <scope>NUCLEOTIDE SEQUENCE</scope>
    <source>
        <strain evidence="12">AG</strain>
    </source>
</reference>
<dbReference type="InterPro" id="IPR042114">
    <property type="entry name" value="GatB_C_1"/>
</dbReference>
<name>A0AAD5EI30_UMBRA</name>
<evidence type="ECO:0000256" key="6">
    <source>
        <dbReference type="ARBA" id="ARBA00022917"/>
    </source>
</evidence>
<dbReference type="PANTHER" id="PTHR11659:SF0">
    <property type="entry name" value="GLUTAMYL-TRNA(GLN) AMIDOTRANSFERASE SUBUNIT B, MITOCHONDRIAL"/>
    <property type="match status" value="1"/>
</dbReference>
<evidence type="ECO:0000256" key="1">
    <source>
        <dbReference type="ARBA" id="ARBA00005306"/>
    </source>
</evidence>
<comment type="subunit">
    <text evidence="2">Heterotrimer of A, B and C subunits.</text>
</comment>
<dbReference type="Proteomes" id="UP001206595">
    <property type="component" value="Unassembled WGS sequence"/>
</dbReference>
<dbReference type="InterPro" id="IPR018027">
    <property type="entry name" value="Asn/Gln_amidotransferase"/>
</dbReference>
<evidence type="ECO:0000256" key="3">
    <source>
        <dbReference type="ARBA" id="ARBA00022598"/>
    </source>
</evidence>
<comment type="subcellular location">
    <subcellularLocation>
        <location evidence="10">Mitochondrion</location>
    </subcellularLocation>
</comment>
<keyword evidence="5 10" id="KW-0067">ATP-binding</keyword>
<dbReference type="EMBL" id="MU620893">
    <property type="protein sequence ID" value="KAI8584093.1"/>
    <property type="molecule type" value="Genomic_DNA"/>
</dbReference>
<dbReference type="InterPro" id="IPR003789">
    <property type="entry name" value="Asn/Gln_tRNA_amidoTrase-B-like"/>
</dbReference>
<evidence type="ECO:0000256" key="9">
    <source>
        <dbReference type="ARBA" id="ARBA00047913"/>
    </source>
</evidence>
<dbReference type="GO" id="GO:0005739">
    <property type="term" value="C:mitochondrion"/>
    <property type="evidence" value="ECO:0007669"/>
    <property type="project" value="UniProtKB-SubCell"/>
</dbReference>
<gene>
    <name evidence="12" type="ORF">K450DRAFT_218113</name>
</gene>
<dbReference type="Gene3D" id="1.10.10.410">
    <property type="match status" value="1"/>
</dbReference>
<dbReference type="Gene3D" id="1.10.150.380">
    <property type="entry name" value="GatB domain, N-terminal subdomain"/>
    <property type="match status" value="1"/>
</dbReference>
<dbReference type="InterPro" id="IPR014746">
    <property type="entry name" value="Gln_synth/guanido_kin_cat_dom"/>
</dbReference>
<dbReference type="NCBIfam" id="TIGR00133">
    <property type="entry name" value="gatB"/>
    <property type="match status" value="1"/>
</dbReference>
<dbReference type="GO" id="GO:0070681">
    <property type="term" value="P:glutaminyl-tRNAGln biosynthesis via transamidation"/>
    <property type="evidence" value="ECO:0007669"/>
    <property type="project" value="UniProtKB-UniRule"/>
</dbReference>
<accession>A0AAD5EI30</accession>
<dbReference type="SUPFAM" id="SSF55931">
    <property type="entry name" value="Glutamine synthetase/guanido kinase"/>
    <property type="match status" value="1"/>
</dbReference>
<dbReference type="GeneID" id="75910502"/>
<dbReference type="InterPro" id="IPR017958">
    <property type="entry name" value="Gln-tRNA_amidoTrfase_suB_CS"/>
</dbReference>
<evidence type="ECO:0000256" key="8">
    <source>
        <dbReference type="ARBA" id="ARBA00047380"/>
    </source>
</evidence>
<dbReference type="InterPro" id="IPR006075">
    <property type="entry name" value="Asn/Gln-tRNA_Trfase_suB/E_cat"/>
</dbReference>
<reference evidence="12" key="1">
    <citation type="submission" date="2021-06" db="EMBL/GenBank/DDBJ databases">
        <authorList>
            <consortium name="DOE Joint Genome Institute"/>
            <person name="Mondo S.J."/>
            <person name="Amses K.R."/>
            <person name="Simmons D.R."/>
            <person name="Longcore J.E."/>
            <person name="Seto K."/>
            <person name="Alves G.H."/>
            <person name="Bonds A.E."/>
            <person name="Quandt C.A."/>
            <person name="Davis W.J."/>
            <person name="Chang Y."/>
            <person name="Letcher P.M."/>
            <person name="Powell M.J."/>
            <person name="Kuo A."/>
            <person name="Labutti K."/>
            <person name="Pangilinan J."/>
            <person name="Andreopoulos W."/>
            <person name="Tritt A."/>
            <person name="Riley R."/>
            <person name="Hundley H."/>
            <person name="Johnson J."/>
            <person name="Lipzen A."/>
            <person name="Barry K."/>
            <person name="Berbee M.L."/>
            <person name="Buchler N.E."/>
            <person name="Grigoriev I.V."/>
            <person name="Spatafora J.W."/>
            <person name="Stajich J.E."/>
            <person name="James T.Y."/>
        </authorList>
    </citation>
    <scope>NUCLEOTIDE SEQUENCE</scope>
    <source>
        <strain evidence="12">AG</strain>
    </source>
</reference>
<dbReference type="GO" id="GO:0005524">
    <property type="term" value="F:ATP binding"/>
    <property type="evidence" value="ECO:0007669"/>
    <property type="project" value="UniProtKB-KW"/>
</dbReference>
<dbReference type="InterPro" id="IPR023168">
    <property type="entry name" value="GatB_Yqey_C_2"/>
</dbReference>
<organism evidence="12 13">
    <name type="scientific">Umbelopsis ramanniana AG</name>
    <dbReference type="NCBI Taxonomy" id="1314678"/>
    <lineage>
        <taxon>Eukaryota</taxon>
        <taxon>Fungi</taxon>
        <taxon>Fungi incertae sedis</taxon>
        <taxon>Mucoromycota</taxon>
        <taxon>Mucoromycotina</taxon>
        <taxon>Umbelopsidomycetes</taxon>
        <taxon>Umbelopsidales</taxon>
        <taxon>Umbelopsidaceae</taxon>
        <taxon>Umbelopsis</taxon>
    </lineage>
</organism>
<evidence type="ECO:0000256" key="5">
    <source>
        <dbReference type="ARBA" id="ARBA00022840"/>
    </source>
</evidence>
<comment type="catalytic activity">
    <reaction evidence="9 10">
        <text>L-glutamyl-tRNA(Gln) + L-glutamine + ATP + H2O = L-glutaminyl-tRNA(Gln) + L-glutamate + ADP + phosphate + H(+)</text>
        <dbReference type="Rhea" id="RHEA:17521"/>
        <dbReference type="Rhea" id="RHEA-COMP:9681"/>
        <dbReference type="Rhea" id="RHEA-COMP:9684"/>
        <dbReference type="ChEBI" id="CHEBI:15377"/>
        <dbReference type="ChEBI" id="CHEBI:15378"/>
        <dbReference type="ChEBI" id="CHEBI:29985"/>
        <dbReference type="ChEBI" id="CHEBI:30616"/>
        <dbReference type="ChEBI" id="CHEBI:43474"/>
        <dbReference type="ChEBI" id="CHEBI:58359"/>
        <dbReference type="ChEBI" id="CHEBI:78520"/>
        <dbReference type="ChEBI" id="CHEBI:78521"/>
        <dbReference type="ChEBI" id="CHEBI:456216"/>
    </reaction>
</comment>
<comment type="catalytic activity">
    <reaction evidence="8">
        <text>L-aspartyl-tRNA(Asn) + L-glutamine + ATP + H2O = L-asparaginyl-tRNA(Asn) + L-glutamate + ADP + phosphate + 2 H(+)</text>
        <dbReference type="Rhea" id="RHEA:14513"/>
        <dbReference type="Rhea" id="RHEA-COMP:9674"/>
        <dbReference type="Rhea" id="RHEA-COMP:9677"/>
        <dbReference type="ChEBI" id="CHEBI:15377"/>
        <dbReference type="ChEBI" id="CHEBI:15378"/>
        <dbReference type="ChEBI" id="CHEBI:29985"/>
        <dbReference type="ChEBI" id="CHEBI:30616"/>
        <dbReference type="ChEBI" id="CHEBI:43474"/>
        <dbReference type="ChEBI" id="CHEBI:58359"/>
        <dbReference type="ChEBI" id="CHEBI:78515"/>
        <dbReference type="ChEBI" id="CHEBI:78516"/>
        <dbReference type="ChEBI" id="CHEBI:456216"/>
    </reaction>
</comment>
<comment type="caution">
    <text evidence="12">The sequence shown here is derived from an EMBL/GenBank/DDBJ whole genome shotgun (WGS) entry which is preliminary data.</text>
</comment>
<dbReference type="SUPFAM" id="SSF89095">
    <property type="entry name" value="GatB/YqeY motif"/>
    <property type="match status" value="1"/>
</dbReference>
<protein>
    <recommendedName>
        <fullName evidence="10">Glutamyl-tRNA(Gln) amidotransferase subunit B, mitochondrial</fullName>
        <shortName evidence="10">Glu-AdT subunit B</shortName>
        <ecNumber evidence="10">6.3.5.-</ecNumber>
    </recommendedName>
</protein>
<dbReference type="SMART" id="SM00845">
    <property type="entry name" value="GatB_Yqey"/>
    <property type="match status" value="1"/>
</dbReference>
<keyword evidence="4 10" id="KW-0547">Nucleotide-binding</keyword>
<evidence type="ECO:0000256" key="7">
    <source>
        <dbReference type="ARBA" id="ARBA00024799"/>
    </source>
</evidence>
<dbReference type="GO" id="GO:0030956">
    <property type="term" value="C:glutamyl-tRNA(Gln) amidotransferase complex"/>
    <property type="evidence" value="ECO:0007669"/>
    <property type="project" value="UniProtKB-UniRule"/>
</dbReference>
<evidence type="ECO:0000259" key="11">
    <source>
        <dbReference type="SMART" id="SM00845"/>
    </source>
</evidence>
<dbReference type="RefSeq" id="XP_051449097.1">
    <property type="nucleotide sequence ID" value="XM_051585152.1"/>
</dbReference>
<dbReference type="Pfam" id="PF02637">
    <property type="entry name" value="GatB_Yqey"/>
    <property type="match status" value="1"/>
</dbReference>
<dbReference type="AlphaFoldDB" id="A0AAD5EI30"/>